<keyword evidence="4" id="KW-1185">Reference proteome</keyword>
<accession>A0A5C5YQF2</accession>
<feature type="region of interest" description="Disordered" evidence="1">
    <location>
        <begin position="1"/>
        <end position="45"/>
    </location>
</feature>
<dbReference type="OrthoDB" id="278371at2"/>
<evidence type="ECO:0000256" key="1">
    <source>
        <dbReference type="SAM" id="MobiDB-lite"/>
    </source>
</evidence>
<dbReference type="InterPro" id="IPR053812">
    <property type="entry name" value="HTH_Sigma70_ECF-like"/>
</dbReference>
<evidence type="ECO:0000313" key="4">
    <source>
        <dbReference type="Proteomes" id="UP000318478"/>
    </source>
</evidence>
<feature type="domain" description="RNA polymerase sigma-70 ECF-like HTH" evidence="2">
    <location>
        <begin position="50"/>
        <end position="204"/>
    </location>
</feature>
<dbReference type="Gene3D" id="1.10.10.10">
    <property type="entry name" value="Winged helix-like DNA-binding domain superfamily/Winged helix DNA-binding domain"/>
    <property type="match status" value="1"/>
</dbReference>
<feature type="compositionally biased region" description="Low complexity" evidence="1">
    <location>
        <begin position="18"/>
        <end position="36"/>
    </location>
</feature>
<organism evidence="3 4">
    <name type="scientific">Posidoniimonas polymericola</name>
    <dbReference type="NCBI Taxonomy" id="2528002"/>
    <lineage>
        <taxon>Bacteria</taxon>
        <taxon>Pseudomonadati</taxon>
        <taxon>Planctomycetota</taxon>
        <taxon>Planctomycetia</taxon>
        <taxon>Pirellulales</taxon>
        <taxon>Lacipirellulaceae</taxon>
        <taxon>Posidoniimonas</taxon>
    </lineage>
</organism>
<dbReference type="InterPro" id="IPR036388">
    <property type="entry name" value="WH-like_DNA-bd_sf"/>
</dbReference>
<proteinExistence type="predicted"/>
<dbReference type="AlphaFoldDB" id="A0A5C5YQF2"/>
<protein>
    <recommendedName>
        <fullName evidence="2">RNA polymerase sigma-70 ECF-like HTH domain-containing protein</fullName>
    </recommendedName>
</protein>
<name>A0A5C5YQF2_9BACT</name>
<comment type="caution">
    <text evidence="3">The sequence shown here is derived from an EMBL/GenBank/DDBJ whole genome shotgun (WGS) entry which is preliminary data.</text>
</comment>
<evidence type="ECO:0000259" key="2">
    <source>
        <dbReference type="Pfam" id="PF07638"/>
    </source>
</evidence>
<dbReference type="Pfam" id="PF07638">
    <property type="entry name" value="Sigma70_ECF"/>
    <property type="match status" value="1"/>
</dbReference>
<reference evidence="3 4" key="1">
    <citation type="submission" date="2019-02" db="EMBL/GenBank/DDBJ databases">
        <title>Deep-cultivation of Planctomycetes and their phenomic and genomic characterization uncovers novel biology.</title>
        <authorList>
            <person name="Wiegand S."/>
            <person name="Jogler M."/>
            <person name="Boedeker C."/>
            <person name="Pinto D."/>
            <person name="Vollmers J."/>
            <person name="Rivas-Marin E."/>
            <person name="Kohn T."/>
            <person name="Peeters S.H."/>
            <person name="Heuer A."/>
            <person name="Rast P."/>
            <person name="Oberbeckmann S."/>
            <person name="Bunk B."/>
            <person name="Jeske O."/>
            <person name="Meyerdierks A."/>
            <person name="Storesund J.E."/>
            <person name="Kallscheuer N."/>
            <person name="Luecker S."/>
            <person name="Lage O.M."/>
            <person name="Pohl T."/>
            <person name="Merkel B.J."/>
            <person name="Hornburger P."/>
            <person name="Mueller R.-W."/>
            <person name="Bruemmer F."/>
            <person name="Labrenz M."/>
            <person name="Spormann A.M."/>
            <person name="Op Den Camp H."/>
            <person name="Overmann J."/>
            <person name="Amann R."/>
            <person name="Jetten M.S.M."/>
            <person name="Mascher T."/>
            <person name="Medema M.H."/>
            <person name="Devos D.P."/>
            <person name="Kaster A.-K."/>
            <person name="Ovreas L."/>
            <person name="Rohde M."/>
            <person name="Galperin M.Y."/>
            <person name="Jogler C."/>
        </authorList>
    </citation>
    <scope>NUCLEOTIDE SEQUENCE [LARGE SCALE GENOMIC DNA]</scope>
    <source>
        <strain evidence="3 4">Pla123a</strain>
    </source>
</reference>
<dbReference type="EMBL" id="SJPO01000004">
    <property type="protein sequence ID" value="TWT77192.1"/>
    <property type="molecule type" value="Genomic_DNA"/>
</dbReference>
<dbReference type="RefSeq" id="WP_146586122.1">
    <property type="nucleotide sequence ID" value="NZ_SJPO01000004.1"/>
</dbReference>
<sequence length="212" mass="22951">MYALPESDNLTDVPEIPPACRRAARPTAARPTAGRPNTLRPTAPRLAPSRSMLRASYAELNRLAEGLVRARGAARCIDLRTLVNEAARHTIGASGLQEIEDPGGYLAFLANALRGMLEALVAENYLRTGQRTDVWLHLPGIRGGAELVTLLLALDRLNSRSARHCQVAVLKLFGGLSDGEVAVQLGLTEARARIGWQRASEWLSLTCSAPRQ</sequence>
<dbReference type="Proteomes" id="UP000318478">
    <property type="component" value="Unassembled WGS sequence"/>
</dbReference>
<gene>
    <name evidence="3" type="ORF">Pla123a_18470</name>
</gene>
<evidence type="ECO:0000313" key="3">
    <source>
        <dbReference type="EMBL" id="TWT77192.1"/>
    </source>
</evidence>